<keyword evidence="26" id="KW-1185">Reference proteome</keyword>
<evidence type="ECO:0000256" key="14">
    <source>
        <dbReference type="ARBA" id="ARBA00022908"/>
    </source>
</evidence>
<evidence type="ECO:0000256" key="18">
    <source>
        <dbReference type="ARBA" id="ARBA00023172"/>
    </source>
</evidence>
<keyword evidence="11" id="KW-0378">Hydrolase</keyword>
<reference evidence="25 26" key="1">
    <citation type="journal article" date="2007" name="Proc. Natl. Acad. Sci. U.S.A.">
        <title>Independent sorting-out of thousands of duplicated gene pairs in two yeast species descended from a whole-genome duplication.</title>
        <authorList>
            <person name="Scannell D.R."/>
            <person name="Frank A.C."/>
            <person name="Conant G.C."/>
            <person name="Byrne K.P."/>
            <person name="Woolfit M."/>
            <person name="Wolfe K.H."/>
        </authorList>
    </citation>
    <scope>NUCLEOTIDE SEQUENCE [LARGE SCALE GENOMIC DNA]</scope>
    <source>
        <strain evidence="26">ATCC 22028 / DSM 70294 / BCRC 21397 / CBS 2163 / NBRC 10782 / NRRL Y-8283 / UCD 57-17</strain>
    </source>
</reference>
<keyword evidence="8" id="KW-0540">Nuclease</keyword>
<dbReference type="InParanoid" id="A7TNH4"/>
<feature type="domain" description="Integrase catalytic" evidence="24">
    <location>
        <begin position="6"/>
        <end position="154"/>
    </location>
</feature>
<dbReference type="RefSeq" id="XP_001644015.1">
    <property type="nucleotide sequence ID" value="XM_001643965.1"/>
</dbReference>
<dbReference type="PANTHER" id="PTHR42648:SF11">
    <property type="entry name" value="TRANSPOSON TY4-P GAG-POL POLYPROTEIN"/>
    <property type="match status" value="1"/>
</dbReference>
<evidence type="ECO:0000256" key="23">
    <source>
        <dbReference type="ARBA" id="ARBA00049244"/>
    </source>
</evidence>
<keyword evidence="5" id="KW-0815">Transposition</keyword>
<dbReference type="GO" id="GO:0032196">
    <property type="term" value="P:transposition"/>
    <property type="evidence" value="ECO:0007669"/>
    <property type="project" value="UniProtKB-KW"/>
</dbReference>
<dbReference type="InterPro" id="IPR039537">
    <property type="entry name" value="Retrotran_Ty1/copia-like"/>
</dbReference>
<proteinExistence type="predicted"/>
<dbReference type="KEGG" id="vpo:Kpol_1026p3"/>
<dbReference type="Proteomes" id="UP000000267">
    <property type="component" value="Unassembled WGS sequence"/>
</dbReference>
<evidence type="ECO:0000256" key="5">
    <source>
        <dbReference type="ARBA" id="ARBA00022578"/>
    </source>
</evidence>
<dbReference type="STRING" id="436907.A7TNH4"/>
<name>A7TNH4_VANPO</name>
<evidence type="ECO:0000256" key="17">
    <source>
        <dbReference type="ARBA" id="ARBA00023125"/>
    </source>
</evidence>
<keyword evidence="4" id="KW-0963">Cytoplasm</keyword>
<dbReference type="GO" id="GO:0006310">
    <property type="term" value="P:DNA recombination"/>
    <property type="evidence" value="ECO:0007669"/>
    <property type="project" value="UniProtKB-KW"/>
</dbReference>
<dbReference type="GO" id="GO:0005634">
    <property type="term" value="C:nucleus"/>
    <property type="evidence" value="ECO:0007669"/>
    <property type="project" value="UniProtKB-SubCell"/>
</dbReference>
<dbReference type="GO" id="GO:0046872">
    <property type="term" value="F:metal ion binding"/>
    <property type="evidence" value="ECO:0007669"/>
    <property type="project" value="UniProtKB-KW"/>
</dbReference>
<keyword evidence="9" id="KW-0479">Metal-binding</keyword>
<dbReference type="OrthoDB" id="4049108at2759"/>
<dbReference type="GO" id="GO:0003887">
    <property type="term" value="F:DNA-directed DNA polymerase activity"/>
    <property type="evidence" value="ECO:0007669"/>
    <property type="project" value="UniProtKB-KW"/>
</dbReference>
<sequence>MNHYSNIKSPGASWSLDTFGPVKPSPNNNYRFMLVMIDNVSRYVIISTHLTKDMNTYTNQIENSIHFIKTQFGRTVQELIMDRGSGFNNSQLKELCDEFGIHRVFTAVQDHSANARAERGIRTIISDARTLLIQARIRLKFWHYAAKAAVNVRN</sequence>
<dbReference type="HOGENOM" id="CLU_1705590_0_0_1"/>
<evidence type="ECO:0000256" key="13">
    <source>
        <dbReference type="ARBA" id="ARBA00022884"/>
    </source>
</evidence>
<dbReference type="GO" id="GO:0003723">
    <property type="term" value="F:RNA binding"/>
    <property type="evidence" value="ECO:0007669"/>
    <property type="project" value="UniProtKB-KW"/>
</dbReference>
<keyword evidence="15" id="KW-0695">RNA-directed DNA polymerase</keyword>
<keyword evidence="14" id="KW-0229">DNA integration</keyword>
<evidence type="ECO:0000256" key="11">
    <source>
        <dbReference type="ARBA" id="ARBA00022801"/>
    </source>
</evidence>
<comment type="function">
    <text evidence="21">Integrase (IN) targets the VLP to the nucleus, where a subparticle preintegration complex (PIC) containing at least integrase and the newly synthesized dsDNA copy of the retrotransposon must transit the nuclear membrane. Once in the nucleus, integrase performs the integration of the dsDNA into the host genome.</text>
</comment>
<accession>A7TNH4</accession>
<dbReference type="GO" id="GO:0015074">
    <property type="term" value="P:DNA integration"/>
    <property type="evidence" value="ECO:0007669"/>
    <property type="project" value="UniProtKB-KW"/>
</dbReference>
<keyword evidence="7" id="KW-0548">Nucleotidyltransferase</keyword>
<comment type="function">
    <text evidence="20">Reverse transcriptase/ribonuclease H (RT) is a multifunctional enzyme that catalyzes the conversion of the retro-elements RNA genome into dsDNA within the VLP. The enzyme displays a DNA polymerase activity that can copy either DNA or RNA templates, and a ribonuclease H (RNase H) activity that cleaves the RNA strand of RNA-DNA heteroduplexes during plus-strand synthesis and hydrolyzes RNA primers. The conversion leads to a linear dsDNA copy of the retrotransposon that includes long terminal repeats (LTRs) at both ends.</text>
</comment>
<keyword evidence="17" id="KW-0238">DNA-binding</keyword>
<dbReference type="InterPro" id="IPR012337">
    <property type="entry name" value="RNaseH-like_sf"/>
</dbReference>
<evidence type="ECO:0000256" key="19">
    <source>
        <dbReference type="ARBA" id="ARBA00023242"/>
    </source>
</evidence>
<evidence type="ECO:0000313" key="25">
    <source>
        <dbReference type="EMBL" id="EDO16157.1"/>
    </source>
</evidence>
<evidence type="ECO:0000256" key="7">
    <source>
        <dbReference type="ARBA" id="ARBA00022695"/>
    </source>
</evidence>
<keyword evidence="12" id="KW-0460">Magnesium</keyword>
<dbReference type="InterPro" id="IPR036397">
    <property type="entry name" value="RNaseH_sf"/>
</dbReference>
<evidence type="ECO:0000256" key="20">
    <source>
        <dbReference type="ARBA" id="ARBA00025590"/>
    </source>
</evidence>
<evidence type="ECO:0000256" key="16">
    <source>
        <dbReference type="ARBA" id="ARBA00022932"/>
    </source>
</evidence>
<protein>
    <submittedName>
        <fullName evidence="25">Tkp4 protein</fullName>
    </submittedName>
</protein>
<evidence type="ECO:0000313" key="26">
    <source>
        <dbReference type="Proteomes" id="UP000000267"/>
    </source>
</evidence>
<dbReference type="GeneID" id="5544317"/>
<dbReference type="AlphaFoldDB" id="A7TNH4"/>
<evidence type="ECO:0000256" key="12">
    <source>
        <dbReference type="ARBA" id="ARBA00022842"/>
    </source>
</evidence>
<dbReference type="PANTHER" id="PTHR42648">
    <property type="entry name" value="TRANSPOSASE, PUTATIVE-RELATED"/>
    <property type="match status" value="1"/>
</dbReference>
<dbReference type="GO" id="GO:0003677">
    <property type="term" value="F:DNA binding"/>
    <property type="evidence" value="ECO:0007669"/>
    <property type="project" value="UniProtKB-KW"/>
</dbReference>
<evidence type="ECO:0000256" key="15">
    <source>
        <dbReference type="ARBA" id="ARBA00022918"/>
    </source>
</evidence>
<dbReference type="SUPFAM" id="SSF53098">
    <property type="entry name" value="Ribonuclease H-like"/>
    <property type="match status" value="1"/>
</dbReference>
<keyword evidence="16" id="KW-0239">DNA-directed DNA polymerase</keyword>
<gene>
    <name evidence="25" type="ORF">Kpol_1026p3</name>
</gene>
<dbReference type="EMBL" id="DS480431">
    <property type="protein sequence ID" value="EDO16157.1"/>
    <property type="molecule type" value="Genomic_DNA"/>
</dbReference>
<dbReference type="GO" id="GO:0003964">
    <property type="term" value="F:RNA-directed DNA polymerase activity"/>
    <property type="evidence" value="ECO:0007669"/>
    <property type="project" value="UniProtKB-KW"/>
</dbReference>
<evidence type="ECO:0000256" key="9">
    <source>
        <dbReference type="ARBA" id="ARBA00022723"/>
    </source>
</evidence>
<keyword evidence="6" id="KW-0808">Transferase</keyword>
<evidence type="ECO:0000259" key="24">
    <source>
        <dbReference type="PROSITE" id="PS50994"/>
    </source>
</evidence>
<evidence type="ECO:0000256" key="4">
    <source>
        <dbReference type="ARBA" id="ARBA00022490"/>
    </source>
</evidence>
<dbReference type="GO" id="GO:0004523">
    <property type="term" value="F:RNA-DNA hybrid ribonuclease activity"/>
    <property type="evidence" value="ECO:0007669"/>
    <property type="project" value="UniProtKB-EC"/>
</dbReference>
<evidence type="ECO:0000256" key="22">
    <source>
        <dbReference type="ARBA" id="ARBA00048173"/>
    </source>
</evidence>
<comment type="catalytic activity">
    <reaction evidence="1">
        <text>Endonucleolytic cleavage to 5'-phosphomonoester.</text>
        <dbReference type="EC" id="3.1.26.4"/>
    </reaction>
</comment>
<evidence type="ECO:0000256" key="1">
    <source>
        <dbReference type="ARBA" id="ARBA00000077"/>
    </source>
</evidence>
<evidence type="ECO:0000256" key="2">
    <source>
        <dbReference type="ARBA" id="ARBA00004123"/>
    </source>
</evidence>
<dbReference type="eggNOG" id="KOG0017">
    <property type="taxonomic scope" value="Eukaryota"/>
</dbReference>
<keyword evidence="13" id="KW-0694">RNA-binding</keyword>
<evidence type="ECO:0000256" key="10">
    <source>
        <dbReference type="ARBA" id="ARBA00022759"/>
    </source>
</evidence>
<dbReference type="Gene3D" id="3.30.420.10">
    <property type="entry name" value="Ribonuclease H-like superfamily/Ribonuclease H"/>
    <property type="match status" value="1"/>
</dbReference>
<comment type="catalytic activity">
    <reaction evidence="22">
        <text>DNA(n) + a 2'-deoxyribonucleoside 5'-triphosphate = DNA(n+1) + diphosphate</text>
        <dbReference type="Rhea" id="RHEA:22508"/>
        <dbReference type="Rhea" id="RHEA-COMP:17339"/>
        <dbReference type="Rhea" id="RHEA-COMP:17340"/>
        <dbReference type="ChEBI" id="CHEBI:33019"/>
        <dbReference type="ChEBI" id="CHEBI:61560"/>
        <dbReference type="ChEBI" id="CHEBI:173112"/>
        <dbReference type="EC" id="2.7.7.49"/>
    </reaction>
</comment>
<evidence type="ECO:0000256" key="3">
    <source>
        <dbReference type="ARBA" id="ARBA00004496"/>
    </source>
</evidence>
<dbReference type="PhylomeDB" id="A7TNH4"/>
<organism evidence="26">
    <name type="scientific">Vanderwaltozyma polyspora (strain ATCC 22028 / DSM 70294 / BCRC 21397 / CBS 2163 / NBRC 10782 / NRRL Y-8283 / UCD 57-17)</name>
    <name type="common">Kluyveromyces polysporus</name>
    <dbReference type="NCBI Taxonomy" id="436907"/>
    <lineage>
        <taxon>Eukaryota</taxon>
        <taxon>Fungi</taxon>
        <taxon>Dikarya</taxon>
        <taxon>Ascomycota</taxon>
        <taxon>Saccharomycotina</taxon>
        <taxon>Saccharomycetes</taxon>
        <taxon>Saccharomycetales</taxon>
        <taxon>Saccharomycetaceae</taxon>
        <taxon>Vanderwaltozyma</taxon>
    </lineage>
</organism>
<comment type="subcellular location">
    <subcellularLocation>
        <location evidence="3">Cytoplasm</location>
    </subcellularLocation>
    <subcellularLocation>
        <location evidence="2">Nucleus</location>
    </subcellularLocation>
</comment>
<keyword evidence="19" id="KW-0539">Nucleus</keyword>
<keyword evidence="10" id="KW-0255">Endonuclease</keyword>
<comment type="catalytic activity">
    <reaction evidence="23">
        <text>DNA(n) + a 2'-deoxyribonucleoside 5'-triphosphate = DNA(n+1) + diphosphate</text>
        <dbReference type="Rhea" id="RHEA:22508"/>
        <dbReference type="Rhea" id="RHEA-COMP:17339"/>
        <dbReference type="Rhea" id="RHEA-COMP:17340"/>
        <dbReference type="ChEBI" id="CHEBI:33019"/>
        <dbReference type="ChEBI" id="CHEBI:61560"/>
        <dbReference type="ChEBI" id="CHEBI:173112"/>
        <dbReference type="EC" id="2.7.7.7"/>
    </reaction>
</comment>
<evidence type="ECO:0000256" key="21">
    <source>
        <dbReference type="ARBA" id="ARBA00025615"/>
    </source>
</evidence>
<dbReference type="Pfam" id="PF00665">
    <property type="entry name" value="rve"/>
    <property type="match status" value="1"/>
</dbReference>
<dbReference type="PROSITE" id="PS50994">
    <property type="entry name" value="INTEGRASE"/>
    <property type="match status" value="1"/>
</dbReference>
<dbReference type="GO" id="GO:0005737">
    <property type="term" value="C:cytoplasm"/>
    <property type="evidence" value="ECO:0007669"/>
    <property type="project" value="UniProtKB-SubCell"/>
</dbReference>
<keyword evidence="18" id="KW-0233">DNA recombination</keyword>
<evidence type="ECO:0000256" key="8">
    <source>
        <dbReference type="ARBA" id="ARBA00022722"/>
    </source>
</evidence>
<evidence type="ECO:0000256" key="6">
    <source>
        <dbReference type="ARBA" id="ARBA00022679"/>
    </source>
</evidence>
<dbReference type="InterPro" id="IPR001584">
    <property type="entry name" value="Integrase_cat-core"/>
</dbReference>